<organism evidence="3 4">
    <name type="scientific">Teratosphaeria nubilosa</name>
    <dbReference type="NCBI Taxonomy" id="161662"/>
    <lineage>
        <taxon>Eukaryota</taxon>
        <taxon>Fungi</taxon>
        <taxon>Dikarya</taxon>
        <taxon>Ascomycota</taxon>
        <taxon>Pezizomycotina</taxon>
        <taxon>Dothideomycetes</taxon>
        <taxon>Dothideomycetidae</taxon>
        <taxon>Mycosphaerellales</taxon>
        <taxon>Teratosphaeriaceae</taxon>
        <taxon>Teratosphaeria</taxon>
    </lineage>
</organism>
<protein>
    <submittedName>
        <fullName evidence="3">Putative carboxylesterase</fullName>
    </submittedName>
</protein>
<proteinExistence type="predicted"/>
<dbReference type="OrthoDB" id="408631at2759"/>
<dbReference type="InterPro" id="IPR029058">
    <property type="entry name" value="AB_hydrolase_fold"/>
</dbReference>
<dbReference type="PANTHER" id="PTHR11559">
    <property type="entry name" value="CARBOXYLESTERASE"/>
    <property type="match status" value="1"/>
</dbReference>
<dbReference type="SUPFAM" id="SSF53474">
    <property type="entry name" value="alpha/beta-Hydrolases"/>
    <property type="match status" value="1"/>
</dbReference>
<evidence type="ECO:0000256" key="1">
    <source>
        <dbReference type="SAM" id="SignalP"/>
    </source>
</evidence>
<evidence type="ECO:0000259" key="2">
    <source>
        <dbReference type="Pfam" id="PF00135"/>
    </source>
</evidence>
<feature type="domain" description="Carboxylesterase type B" evidence="2">
    <location>
        <begin position="26"/>
        <end position="523"/>
    </location>
</feature>
<sequence length="558" mass="61223">MPFLAPQALLLAASVIAPAGAQLWNKTIETSYGPVQGFKYFDESTLETYFNLSSSNVTAFLGIPYGADTAYENRWKPASPPTKWNTTLKATDFGPQCPTSTKPAGDGVVSEDCLSLNIWTNAASADAKLPVMLWNQGSEEASNNTWWYGGGMALKDVILITFNRRDDAFGYLAHPDLNAEGYEQFGHATSGNYGVLDQLAVLKWIKANIANFGGDPDRVTIAGQSFGSSQVYHAVNSELFSGYFHGAISESGIRWPHDTMLAGLATSYLTMKDAIDFGINYTTYNNVTSVAELRKLPMEQLVKYSGDRVTNCSIDWITALNADYPLIFKPVLDGYVLPKKYIDSLTDGPANDVPVITGNTLDESGAGTSTNYTLAESEYYNKLKYGSLYDNFTELYPTDGNDTLANQQWNLAATDINIVGDWLYATAWYKSAKSPFRTYFWTHAPPGQSQGAFHQSEIMYALNALYANADTYPFTSVDYEIQAKMSAYWANFAKTLDPNVGGSYVGRGVNGMLPKWSANDANGTQFVFELGNAFGNIPIAKPGHVEFVEAFFARQAAY</sequence>
<dbReference type="EMBL" id="ML995970">
    <property type="protein sequence ID" value="KAF2763720.1"/>
    <property type="molecule type" value="Genomic_DNA"/>
</dbReference>
<feature type="chain" id="PRO_5026292317" evidence="1">
    <location>
        <begin position="22"/>
        <end position="558"/>
    </location>
</feature>
<dbReference type="Proteomes" id="UP000799436">
    <property type="component" value="Unassembled WGS sequence"/>
</dbReference>
<dbReference type="Pfam" id="PF00135">
    <property type="entry name" value="COesterase"/>
    <property type="match status" value="1"/>
</dbReference>
<name>A0A6G1KTJ0_9PEZI</name>
<gene>
    <name evidence="3" type="ORF">EJ03DRAFT_283567</name>
</gene>
<dbReference type="InterPro" id="IPR002018">
    <property type="entry name" value="CarbesteraseB"/>
</dbReference>
<accession>A0A6G1KTJ0</accession>
<feature type="signal peptide" evidence="1">
    <location>
        <begin position="1"/>
        <end position="21"/>
    </location>
</feature>
<evidence type="ECO:0000313" key="3">
    <source>
        <dbReference type="EMBL" id="KAF2763720.1"/>
    </source>
</evidence>
<dbReference type="Gene3D" id="3.40.50.1820">
    <property type="entry name" value="alpha/beta hydrolase"/>
    <property type="match status" value="1"/>
</dbReference>
<keyword evidence="4" id="KW-1185">Reference proteome</keyword>
<keyword evidence="1" id="KW-0732">Signal</keyword>
<dbReference type="AlphaFoldDB" id="A0A6G1KTJ0"/>
<evidence type="ECO:0000313" key="4">
    <source>
        <dbReference type="Proteomes" id="UP000799436"/>
    </source>
</evidence>
<dbReference type="InterPro" id="IPR050309">
    <property type="entry name" value="Type-B_Carboxylest/Lipase"/>
</dbReference>
<reference evidence="3" key="1">
    <citation type="journal article" date="2020" name="Stud. Mycol.">
        <title>101 Dothideomycetes genomes: a test case for predicting lifestyles and emergence of pathogens.</title>
        <authorList>
            <person name="Haridas S."/>
            <person name="Albert R."/>
            <person name="Binder M."/>
            <person name="Bloem J."/>
            <person name="Labutti K."/>
            <person name="Salamov A."/>
            <person name="Andreopoulos B."/>
            <person name="Baker S."/>
            <person name="Barry K."/>
            <person name="Bills G."/>
            <person name="Bluhm B."/>
            <person name="Cannon C."/>
            <person name="Castanera R."/>
            <person name="Culley D."/>
            <person name="Daum C."/>
            <person name="Ezra D."/>
            <person name="Gonzalez J."/>
            <person name="Henrissat B."/>
            <person name="Kuo A."/>
            <person name="Liang C."/>
            <person name="Lipzen A."/>
            <person name="Lutzoni F."/>
            <person name="Magnuson J."/>
            <person name="Mondo S."/>
            <person name="Nolan M."/>
            <person name="Ohm R."/>
            <person name="Pangilinan J."/>
            <person name="Park H.-J."/>
            <person name="Ramirez L."/>
            <person name="Alfaro M."/>
            <person name="Sun H."/>
            <person name="Tritt A."/>
            <person name="Yoshinaga Y."/>
            <person name="Zwiers L.-H."/>
            <person name="Turgeon B."/>
            <person name="Goodwin S."/>
            <person name="Spatafora J."/>
            <person name="Crous P."/>
            <person name="Grigoriev I."/>
        </authorList>
    </citation>
    <scope>NUCLEOTIDE SEQUENCE</scope>
    <source>
        <strain evidence="3">CBS 116005</strain>
    </source>
</reference>